<dbReference type="SMART" id="SM01084">
    <property type="entry name" value="CKS"/>
    <property type="match status" value="1"/>
</dbReference>
<dbReference type="GO" id="GO:0051301">
    <property type="term" value="P:cell division"/>
    <property type="evidence" value="ECO:0007669"/>
    <property type="project" value="UniProtKB-UniRule"/>
</dbReference>
<reference evidence="5 7" key="2">
    <citation type="submission" date="2018-11" db="EMBL/GenBank/DDBJ databases">
        <authorList>
            <consortium name="Pathogen Informatics"/>
        </authorList>
    </citation>
    <scope>NUCLEOTIDE SEQUENCE [LARGE SCALE GENOMIC DNA]</scope>
</reference>
<name>A0A0N4U4K0_DRAME</name>
<dbReference type="GO" id="GO:0016538">
    <property type="term" value="F:cyclin-dependent protein serine/threonine kinase regulator activity"/>
    <property type="evidence" value="ECO:0007669"/>
    <property type="project" value="InterPro"/>
</dbReference>
<gene>
    <name evidence="5" type="ORF">DME_LOCUS6074</name>
</gene>
<proteinExistence type="inferred from homology"/>
<keyword evidence="2 4" id="KW-0132">Cell division</keyword>
<comment type="function">
    <text evidence="4">Binds to the catalytic subunit of the cyclin dependent kinases and is essential for their biological function.</text>
</comment>
<evidence type="ECO:0000313" key="8">
    <source>
        <dbReference type="WBParaSite" id="DME_0000171401-mRNA-1"/>
    </source>
</evidence>
<dbReference type="OrthoDB" id="440676at2759"/>
<dbReference type="InterPro" id="IPR036858">
    <property type="entry name" value="Cyclin-dep_kinase_reg-sub_sf"/>
</dbReference>
<accession>A0A0N4U4K0</accession>
<reference evidence="8" key="1">
    <citation type="submission" date="2017-02" db="UniProtKB">
        <authorList>
            <consortium name="WormBaseParasite"/>
        </authorList>
    </citation>
    <scope>IDENTIFICATION</scope>
</reference>
<organism evidence="6 8">
    <name type="scientific">Dracunculus medinensis</name>
    <name type="common">Guinea worm</name>
    <dbReference type="NCBI Taxonomy" id="318479"/>
    <lineage>
        <taxon>Eukaryota</taxon>
        <taxon>Metazoa</taxon>
        <taxon>Ecdysozoa</taxon>
        <taxon>Nematoda</taxon>
        <taxon>Chromadorea</taxon>
        <taxon>Rhabditida</taxon>
        <taxon>Spirurina</taxon>
        <taxon>Dracunculoidea</taxon>
        <taxon>Dracunculidae</taxon>
        <taxon>Dracunculus</taxon>
    </lineage>
</organism>
<dbReference type="Gene3D" id="3.30.170.10">
    <property type="entry name" value="Cyclin-dependent kinase, regulatory subunit"/>
    <property type="match status" value="1"/>
</dbReference>
<dbReference type="SUPFAM" id="SSF55637">
    <property type="entry name" value="Cell cycle regulatory proteins"/>
    <property type="match status" value="1"/>
</dbReference>
<keyword evidence="3 4" id="KW-0131">Cell cycle</keyword>
<sequence>MDYTPINEISYSEQYEDDDYEYRHAILRTPRLLIHVPRDRLMEENEWRSLGIIIEGHGWEHYMIHRHERNASFF</sequence>
<dbReference type="EMBL" id="UYYG01001154">
    <property type="protein sequence ID" value="VDN56101.1"/>
    <property type="molecule type" value="Genomic_DNA"/>
</dbReference>
<dbReference type="WBParaSite" id="DME_0000171401-mRNA-1">
    <property type="protein sequence ID" value="DME_0000171401-mRNA-1"/>
    <property type="gene ID" value="DME_0000171401"/>
</dbReference>
<dbReference type="Proteomes" id="UP000038040">
    <property type="component" value="Unplaced"/>
</dbReference>
<evidence type="ECO:0000256" key="4">
    <source>
        <dbReference type="RuleBase" id="RU311113"/>
    </source>
</evidence>
<dbReference type="Proteomes" id="UP000274756">
    <property type="component" value="Unassembled WGS sequence"/>
</dbReference>
<evidence type="ECO:0000256" key="2">
    <source>
        <dbReference type="ARBA" id="ARBA00022618"/>
    </source>
</evidence>
<evidence type="ECO:0000256" key="3">
    <source>
        <dbReference type="ARBA" id="ARBA00023306"/>
    </source>
</evidence>
<evidence type="ECO:0000256" key="1">
    <source>
        <dbReference type="ARBA" id="ARBA00007782"/>
    </source>
</evidence>
<dbReference type="InterPro" id="IPR000789">
    <property type="entry name" value="Cyclin-dep_kinase_reg-sub"/>
</dbReference>
<dbReference type="STRING" id="318479.A0A0N4U4K0"/>
<keyword evidence="7" id="KW-1185">Reference proteome</keyword>
<evidence type="ECO:0000313" key="7">
    <source>
        <dbReference type="Proteomes" id="UP000274756"/>
    </source>
</evidence>
<protein>
    <recommendedName>
        <fullName evidence="4">Cyclin-dependent kinases regulatory subunit</fullName>
    </recommendedName>
</protein>
<evidence type="ECO:0000313" key="6">
    <source>
        <dbReference type="Proteomes" id="UP000038040"/>
    </source>
</evidence>
<evidence type="ECO:0000313" key="5">
    <source>
        <dbReference type="EMBL" id="VDN56101.1"/>
    </source>
</evidence>
<dbReference type="PANTHER" id="PTHR23415">
    <property type="entry name" value="CYCLIN-DEPENDENT KINASES REGULATORY SUBUNIT/60S RIBOSOME SUBUNIT BIOGENESIS PROTEIN NIP7"/>
    <property type="match status" value="1"/>
</dbReference>
<comment type="similarity">
    <text evidence="1 4">Belongs to the CKS family.</text>
</comment>
<dbReference type="Pfam" id="PF01111">
    <property type="entry name" value="CKS"/>
    <property type="match status" value="1"/>
</dbReference>
<dbReference type="AlphaFoldDB" id="A0A0N4U4K0"/>